<name>A0A0N9I1E9_9PSEU</name>
<dbReference type="GO" id="GO:0006355">
    <property type="term" value="P:regulation of DNA-templated transcription"/>
    <property type="evidence" value="ECO:0007669"/>
    <property type="project" value="InterPro"/>
</dbReference>
<sequence>MSGVAHPAVSAGLMEVTSYVGRRGEHAEVRRLLGSARLITLTGPGGVGKTRLAARLLRDSAKAFQDGAVFAGFAELRDPALVPALVADRVGLHDRSDEPTLHTVVAHLRDRATLLVLDNCEHLVGACAALAEAVLLECPRVVVLATSRQSLGVQGEQIFPVPPLRVPEEDTIEPSDYDSVQLFQDRASAVVPSFRVRADNSADVARLCRQLEGLPLAIELAAARIRSLSPRQIAERLTRRLALLTSGPRTAPERQQTLRATIEWSYQLCSEAEQRVWRRVSVFAGSFDLDAAEFVCAEPGAVLDLVDGLLDKSVLLREQHDDVARYRMLETLREYGQEELRRSGDLPEAGRRHRDWFDRTTGTADAEWFSSGQVVWVARLRRDHANLRAALEWSLTEPGEAAVALRMAARVNEYWTLRGSCMEGRGWLDRALAATPAGHPDRPLALSVNALHALWLFDVEVTEARLAEAGQHPAGPASTHLALVRSLTAMLQGQFAEAAELATSAAAACRAHGDLRREVHPLFIKAVSTAVLGDLAGARRGVRKMLALTGPVGDAYYHTMSLYAQAVVEVLYGDPVVARRAALAGVGANLTIGSRFGAAHHVEALAWACTCLDEHLRSATLLGIASRLWDLVGMSPEAAKSLSTPHFEHLRRTRKALGAARFDEARATGRALPEDQAMDYVLDGPSEPVSPTARPRTDHPLTARELEIAGLVAEGLSNREIAARLVISLRTAETHVQHILTKLDTSNRTQIARWFATRRT</sequence>
<dbReference type="PANTHER" id="PTHR47691">
    <property type="entry name" value="REGULATOR-RELATED"/>
    <property type="match status" value="1"/>
</dbReference>
<dbReference type="PRINTS" id="PR00364">
    <property type="entry name" value="DISEASERSIST"/>
</dbReference>
<dbReference type="Proteomes" id="UP000063699">
    <property type="component" value="Chromosome"/>
</dbReference>
<dbReference type="PRINTS" id="PR00038">
    <property type="entry name" value="HTHLUXR"/>
</dbReference>
<dbReference type="SUPFAM" id="SSF52540">
    <property type="entry name" value="P-loop containing nucleoside triphosphate hydrolases"/>
    <property type="match status" value="1"/>
</dbReference>
<proteinExistence type="predicted"/>
<evidence type="ECO:0000259" key="1">
    <source>
        <dbReference type="PROSITE" id="PS50043"/>
    </source>
</evidence>
<accession>A0A0N9I1E9</accession>
<dbReference type="InterPro" id="IPR016032">
    <property type="entry name" value="Sig_transdc_resp-reg_C-effctor"/>
</dbReference>
<dbReference type="EMBL" id="CP012752">
    <property type="protein sequence ID" value="ALG09637.1"/>
    <property type="molecule type" value="Genomic_DNA"/>
</dbReference>
<evidence type="ECO:0000313" key="2">
    <source>
        <dbReference type="EMBL" id="ALG09637.1"/>
    </source>
</evidence>
<dbReference type="Pfam" id="PF13401">
    <property type="entry name" value="AAA_22"/>
    <property type="match status" value="1"/>
</dbReference>
<keyword evidence="3" id="KW-1185">Reference proteome</keyword>
<dbReference type="CDD" id="cd06170">
    <property type="entry name" value="LuxR_C_like"/>
    <property type="match status" value="1"/>
</dbReference>
<dbReference type="KEGG" id="kphy:AOZ06_24470"/>
<dbReference type="PANTHER" id="PTHR47691:SF3">
    <property type="entry name" value="HTH-TYPE TRANSCRIPTIONAL REGULATOR RV0890C-RELATED"/>
    <property type="match status" value="1"/>
</dbReference>
<dbReference type="InterPro" id="IPR027417">
    <property type="entry name" value="P-loop_NTPase"/>
</dbReference>
<reference evidence="2 3" key="1">
    <citation type="submission" date="2015-07" db="EMBL/GenBank/DDBJ databases">
        <title>Genome sequencing of Kibdelosporangium phytohabitans.</title>
        <authorList>
            <person name="Qin S."/>
            <person name="Xing K."/>
        </authorList>
    </citation>
    <scope>NUCLEOTIDE SEQUENCE [LARGE SCALE GENOMIC DNA]</scope>
    <source>
        <strain evidence="2 3">KLBMP1111</strain>
    </source>
</reference>
<dbReference type="RefSeq" id="WP_054291541.1">
    <property type="nucleotide sequence ID" value="NZ_CP012752.1"/>
</dbReference>
<organism evidence="2 3">
    <name type="scientific">Kibdelosporangium phytohabitans</name>
    <dbReference type="NCBI Taxonomy" id="860235"/>
    <lineage>
        <taxon>Bacteria</taxon>
        <taxon>Bacillati</taxon>
        <taxon>Actinomycetota</taxon>
        <taxon>Actinomycetes</taxon>
        <taxon>Pseudonocardiales</taxon>
        <taxon>Pseudonocardiaceae</taxon>
        <taxon>Kibdelosporangium</taxon>
    </lineage>
</organism>
<dbReference type="SMART" id="SM00421">
    <property type="entry name" value="HTH_LUXR"/>
    <property type="match status" value="1"/>
</dbReference>
<dbReference type="SUPFAM" id="SSF46894">
    <property type="entry name" value="C-terminal effector domain of the bipartite response regulators"/>
    <property type="match status" value="1"/>
</dbReference>
<evidence type="ECO:0000313" key="3">
    <source>
        <dbReference type="Proteomes" id="UP000063699"/>
    </source>
</evidence>
<protein>
    <recommendedName>
        <fullName evidence="1">HTH luxR-type domain-containing protein</fullName>
    </recommendedName>
</protein>
<dbReference type="Pfam" id="PF00196">
    <property type="entry name" value="GerE"/>
    <property type="match status" value="1"/>
</dbReference>
<dbReference type="STRING" id="860235.AOZ06_24470"/>
<dbReference type="InterPro" id="IPR036388">
    <property type="entry name" value="WH-like_DNA-bd_sf"/>
</dbReference>
<gene>
    <name evidence="2" type="ORF">AOZ06_24470</name>
</gene>
<feature type="domain" description="HTH luxR-type" evidence="1">
    <location>
        <begin position="694"/>
        <end position="759"/>
    </location>
</feature>
<dbReference type="GO" id="GO:0003677">
    <property type="term" value="F:DNA binding"/>
    <property type="evidence" value="ECO:0007669"/>
    <property type="project" value="InterPro"/>
</dbReference>
<dbReference type="PROSITE" id="PS50043">
    <property type="entry name" value="HTH_LUXR_2"/>
    <property type="match status" value="1"/>
</dbReference>
<dbReference type="Gene3D" id="3.40.50.300">
    <property type="entry name" value="P-loop containing nucleotide triphosphate hydrolases"/>
    <property type="match status" value="1"/>
</dbReference>
<dbReference type="GO" id="GO:0016887">
    <property type="term" value="F:ATP hydrolysis activity"/>
    <property type="evidence" value="ECO:0007669"/>
    <property type="project" value="InterPro"/>
</dbReference>
<dbReference type="InterPro" id="IPR049945">
    <property type="entry name" value="AAA_22"/>
</dbReference>
<dbReference type="Gene3D" id="1.10.10.10">
    <property type="entry name" value="Winged helix-like DNA-binding domain superfamily/Winged helix DNA-binding domain"/>
    <property type="match status" value="1"/>
</dbReference>
<dbReference type="InterPro" id="IPR000792">
    <property type="entry name" value="Tscrpt_reg_LuxR_C"/>
</dbReference>
<dbReference type="AlphaFoldDB" id="A0A0N9I1E9"/>